<protein>
    <submittedName>
        <fullName evidence="10">Iron complex outermembrane recepter protein</fullName>
    </submittedName>
</protein>
<dbReference type="InterPro" id="IPR008969">
    <property type="entry name" value="CarboxyPept-like_regulatory"/>
</dbReference>
<reference evidence="10 11" key="1">
    <citation type="submission" date="2017-06" db="EMBL/GenBank/DDBJ databases">
        <authorList>
            <person name="Kim H.J."/>
            <person name="Triplett B.A."/>
        </authorList>
    </citation>
    <scope>NUCLEOTIDE SEQUENCE [LARGE SCALE GENOMIC DNA]</scope>
    <source>
        <strain evidence="10 11">DSM 19307</strain>
    </source>
</reference>
<dbReference type="SUPFAM" id="SSF49464">
    <property type="entry name" value="Carboxypeptidase regulatory domain-like"/>
    <property type="match status" value="1"/>
</dbReference>
<dbReference type="Pfam" id="PF07715">
    <property type="entry name" value="Plug"/>
    <property type="match status" value="1"/>
</dbReference>
<comment type="subcellular location">
    <subcellularLocation>
        <location evidence="1 8">Cell outer membrane</location>
        <topology evidence="1 8">Multi-pass membrane protein</topology>
    </subcellularLocation>
</comment>
<feature type="domain" description="TonB-dependent receptor plug" evidence="9">
    <location>
        <begin position="146"/>
        <end position="230"/>
    </location>
</feature>
<evidence type="ECO:0000256" key="3">
    <source>
        <dbReference type="ARBA" id="ARBA00022452"/>
    </source>
</evidence>
<evidence type="ECO:0000256" key="4">
    <source>
        <dbReference type="ARBA" id="ARBA00022692"/>
    </source>
</evidence>
<comment type="similarity">
    <text evidence="8">Belongs to the TonB-dependent receptor family.</text>
</comment>
<evidence type="ECO:0000259" key="9">
    <source>
        <dbReference type="Pfam" id="PF07715"/>
    </source>
</evidence>
<evidence type="ECO:0000256" key="6">
    <source>
        <dbReference type="ARBA" id="ARBA00023136"/>
    </source>
</evidence>
<keyword evidence="5" id="KW-0732">Signal</keyword>
<name>A0A239H9U2_EKHLU</name>
<keyword evidence="7 8" id="KW-0998">Cell outer membrane</keyword>
<dbReference type="GO" id="GO:0015344">
    <property type="term" value="F:siderophore uptake transmembrane transporter activity"/>
    <property type="evidence" value="ECO:0007669"/>
    <property type="project" value="TreeGrafter"/>
</dbReference>
<dbReference type="Gene3D" id="2.60.40.1120">
    <property type="entry name" value="Carboxypeptidase-like, regulatory domain"/>
    <property type="match status" value="1"/>
</dbReference>
<keyword evidence="6 8" id="KW-0472">Membrane</keyword>
<accession>A0A239H9U2</accession>
<keyword evidence="2 8" id="KW-0813">Transport</keyword>
<dbReference type="InterPro" id="IPR037066">
    <property type="entry name" value="Plug_dom_sf"/>
</dbReference>
<dbReference type="Pfam" id="PF13715">
    <property type="entry name" value="CarbopepD_reg_2"/>
    <property type="match status" value="1"/>
</dbReference>
<dbReference type="Proteomes" id="UP000198393">
    <property type="component" value="Unassembled WGS sequence"/>
</dbReference>
<dbReference type="Gene3D" id="2.170.130.10">
    <property type="entry name" value="TonB-dependent receptor, plug domain"/>
    <property type="match status" value="1"/>
</dbReference>
<dbReference type="AlphaFoldDB" id="A0A239H9U2"/>
<organism evidence="10 11">
    <name type="scientific">Ekhidna lutea</name>
    <dbReference type="NCBI Taxonomy" id="447679"/>
    <lineage>
        <taxon>Bacteria</taxon>
        <taxon>Pseudomonadati</taxon>
        <taxon>Bacteroidota</taxon>
        <taxon>Cytophagia</taxon>
        <taxon>Cytophagales</taxon>
        <taxon>Reichenbachiellaceae</taxon>
        <taxon>Ekhidna</taxon>
    </lineage>
</organism>
<keyword evidence="11" id="KW-1185">Reference proteome</keyword>
<evidence type="ECO:0000256" key="5">
    <source>
        <dbReference type="ARBA" id="ARBA00022729"/>
    </source>
</evidence>
<dbReference type="Gene3D" id="2.40.170.20">
    <property type="entry name" value="TonB-dependent receptor, beta-barrel domain"/>
    <property type="match status" value="1"/>
</dbReference>
<evidence type="ECO:0000313" key="11">
    <source>
        <dbReference type="Proteomes" id="UP000198393"/>
    </source>
</evidence>
<keyword evidence="3 8" id="KW-1134">Transmembrane beta strand</keyword>
<dbReference type="SUPFAM" id="SSF56935">
    <property type="entry name" value="Porins"/>
    <property type="match status" value="1"/>
</dbReference>
<dbReference type="PROSITE" id="PS52016">
    <property type="entry name" value="TONB_DEPENDENT_REC_3"/>
    <property type="match status" value="1"/>
</dbReference>
<evidence type="ECO:0000256" key="1">
    <source>
        <dbReference type="ARBA" id="ARBA00004571"/>
    </source>
</evidence>
<dbReference type="EMBL" id="FZPD01000002">
    <property type="protein sequence ID" value="SNS77931.1"/>
    <property type="molecule type" value="Genomic_DNA"/>
</dbReference>
<evidence type="ECO:0000313" key="10">
    <source>
        <dbReference type="EMBL" id="SNS77931.1"/>
    </source>
</evidence>
<dbReference type="GO" id="GO:0009279">
    <property type="term" value="C:cell outer membrane"/>
    <property type="evidence" value="ECO:0007669"/>
    <property type="project" value="UniProtKB-SubCell"/>
</dbReference>
<evidence type="ECO:0000256" key="8">
    <source>
        <dbReference type="PROSITE-ProRule" id="PRU01360"/>
    </source>
</evidence>
<evidence type="ECO:0000256" key="7">
    <source>
        <dbReference type="ARBA" id="ARBA00023237"/>
    </source>
</evidence>
<dbReference type="OrthoDB" id="9795928at2"/>
<sequence>MGSVQPVLRMKLLSLIICIWIVAPVLGQNATCNRSVTGQVLDIDTNEPLPFATVKIQGTQNGAVSDENGLFKIIEICNDEIDLEVRFVGYKTVVHHHDFHHSNPVIYMASNETMLESVVVEEELNAHVLKTLESIDIKVESLESIGVNAGDLFSQSTGVSTLKTGQNIIKPIVHGLHSNRVLIINNGVRHSYQAWGTEHGVEIDASQIDRIELIKGASTVRYGADALGGVILFNAPQPSFLTKLNGELNGGFQTNGRSVSGELSINEGYERAAWNASISGTRQGDLKAADYQLTNTGKEEFGATVGGRFHFPILDVNVYLSHFEQTLGILRGSVSDNLEGLANAIGAKVPSNTKPFSYDINNPKQETVHDLLKLETSLFLGEQQFDFQYAFQRNLRSEFDVRRGTNNARPAIDLRLITHTIDLDWDHPSTGAWAGTMGIQFFNQNNDNLPGTNTIPFVPNYNTNNLGFFGIESYTSGNTTYEAGIRFDLMNLNVRGRDSDNDIYRDNLNYQNFTFTLGFVKELENLTLRSNIGTAWRAPNINELYSFGKHQSVFEFGLWRYQIYPENDSISTNIVLTDLTKAVKSEKGLKWITSFSYTKNGLGFEVTPYVNWIRDYFFLRPHGITETVRGAFPYFIHDQTDALYSGVDLDFTNQWSDSFTSELKASYVYAKDTKNNQLFVGIPPLNIMLTLEKKIGLFTMSLSPEFEARQTLTPDVIEPDAFAQDDFSFDRSGTFDFMDAPSSFLLMNASINYQKNDLSIKLKGENLLNNSYRRYTDNLRYFADDLGVNVGLFASYTF</sequence>
<proteinExistence type="inferred from homology"/>
<keyword evidence="4 8" id="KW-0812">Transmembrane</keyword>
<dbReference type="InterPro" id="IPR012910">
    <property type="entry name" value="Plug_dom"/>
</dbReference>
<dbReference type="InterPro" id="IPR039426">
    <property type="entry name" value="TonB-dep_rcpt-like"/>
</dbReference>
<dbReference type="PANTHER" id="PTHR30069">
    <property type="entry name" value="TONB-DEPENDENT OUTER MEMBRANE RECEPTOR"/>
    <property type="match status" value="1"/>
</dbReference>
<dbReference type="InterPro" id="IPR036942">
    <property type="entry name" value="Beta-barrel_TonB_sf"/>
</dbReference>
<gene>
    <name evidence="10" type="ORF">SAMN05421640_1205</name>
</gene>
<evidence type="ECO:0000256" key="2">
    <source>
        <dbReference type="ARBA" id="ARBA00022448"/>
    </source>
</evidence>
<dbReference type="GO" id="GO:0044718">
    <property type="term" value="P:siderophore transmembrane transport"/>
    <property type="evidence" value="ECO:0007669"/>
    <property type="project" value="TreeGrafter"/>
</dbReference>
<dbReference type="PANTHER" id="PTHR30069:SF29">
    <property type="entry name" value="HEMOGLOBIN AND HEMOGLOBIN-HAPTOGLOBIN-BINDING PROTEIN 1-RELATED"/>
    <property type="match status" value="1"/>
</dbReference>